<dbReference type="GO" id="GO:0003676">
    <property type="term" value="F:nucleic acid binding"/>
    <property type="evidence" value="ECO:0007669"/>
    <property type="project" value="InterPro"/>
</dbReference>
<reference evidence="1 2" key="1">
    <citation type="submission" date="2018-06" db="EMBL/GenBank/DDBJ databases">
        <title>Genome analysis of cellulolytic fungus Trichoderma lentiforme CFAM-422.</title>
        <authorList>
            <person name="Steindorff A.S."/>
            <person name="Formighieri E.F."/>
            <person name="Midorikawa G.E.O."/>
            <person name="Tamietti M.S."/>
            <person name="Ramos E.Z."/>
            <person name="Silva A.S."/>
            <person name="Bon E.P.S."/>
            <person name="Mendes T.D."/>
            <person name="Damaso M.C.T."/>
            <person name="Favaro L.C.L."/>
        </authorList>
    </citation>
    <scope>NUCLEOTIDE SEQUENCE [LARGE SCALE GENOMIC DNA]</scope>
    <source>
        <strain evidence="1 2">CFAM-422</strain>
    </source>
</reference>
<protein>
    <recommendedName>
        <fullName evidence="3">RRM domain-containing protein</fullName>
    </recommendedName>
</protein>
<organism evidence="1 2">
    <name type="scientific">Trichoderma lentiforme</name>
    <dbReference type="NCBI Taxonomy" id="1567552"/>
    <lineage>
        <taxon>Eukaryota</taxon>
        <taxon>Fungi</taxon>
        <taxon>Dikarya</taxon>
        <taxon>Ascomycota</taxon>
        <taxon>Pezizomycotina</taxon>
        <taxon>Sordariomycetes</taxon>
        <taxon>Hypocreomycetidae</taxon>
        <taxon>Hypocreales</taxon>
        <taxon>Hypocreaceae</taxon>
        <taxon>Trichoderma</taxon>
    </lineage>
</organism>
<comment type="caution">
    <text evidence="1">The sequence shown here is derived from an EMBL/GenBank/DDBJ whole genome shotgun (WGS) entry which is preliminary data.</text>
</comment>
<evidence type="ECO:0008006" key="3">
    <source>
        <dbReference type="Google" id="ProtNLM"/>
    </source>
</evidence>
<dbReference type="Proteomes" id="UP000801864">
    <property type="component" value="Unassembled WGS sequence"/>
</dbReference>
<evidence type="ECO:0000313" key="2">
    <source>
        <dbReference type="Proteomes" id="UP000801864"/>
    </source>
</evidence>
<dbReference type="AlphaFoldDB" id="A0A9P5CDZ1"/>
<accession>A0A9P5CDZ1</accession>
<proteinExistence type="predicted"/>
<keyword evidence="2" id="KW-1185">Reference proteome</keyword>
<dbReference type="SUPFAM" id="SSF54928">
    <property type="entry name" value="RNA-binding domain, RBD"/>
    <property type="match status" value="1"/>
</dbReference>
<dbReference type="EMBL" id="QLNT01000009">
    <property type="protein sequence ID" value="KAF3071999.1"/>
    <property type="molecule type" value="Genomic_DNA"/>
</dbReference>
<sequence>MPGNYNAQFESQIASYRSSRRMLIAHNIEFRVIKTDFETIVRAALRRPDSVILFWPPSTEVGFRNSRTRHQGYAMLGFQTRPDRQAAEEDLRNLVVGGRAVRITRSSRVAVSLHIYA</sequence>
<name>A0A9P5CDZ1_9HYPO</name>
<evidence type="ECO:0000313" key="1">
    <source>
        <dbReference type="EMBL" id="KAF3071999.1"/>
    </source>
</evidence>
<gene>
    <name evidence="1" type="ORF">CFAM422_005756</name>
</gene>
<dbReference type="InterPro" id="IPR035979">
    <property type="entry name" value="RBD_domain_sf"/>
</dbReference>